<name>A0ABD0LCV4_9CAEN</name>
<organism evidence="2 3">
    <name type="scientific">Batillaria attramentaria</name>
    <dbReference type="NCBI Taxonomy" id="370345"/>
    <lineage>
        <taxon>Eukaryota</taxon>
        <taxon>Metazoa</taxon>
        <taxon>Spiralia</taxon>
        <taxon>Lophotrochozoa</taxon>
        <taxon>Mollusca</taxon>
        <taxon>Gastropoda</taxon>
        <taxon>Caenogastropoda</taxon>
        <taxon>Sorbeoconcha</taxon>
        <taxon>Cerithioidea</taxon>
        <taxon>Batillariidae</taxon>
        <taxon>Batillaria</taxon>
    </lineage>
</organism>
<reference evidence="2 3" key="1">
    <citation type="journal article" date="2023" name="Sci. Data">
        <title>Genome assembly of the Korean intertidal mud-creeper Batillaria attramentaria.</title>
        <authorList>
            <person name="Patra A.K."/>
            <person name="Ho P.T."/>
            <person name="Jun S."/>
            <person name="Lee S.J."/>
            <person name="Kim Y."/>
            <person name="Won Y.J."/>
        </authorList>
    </citation>
    <scope>NUCLEOTIDE SEQUENCE [LARGE SCALE GENOMIC DNA]</scope>
    <source>
        <strain evidence="2">Wonlab-2016</strain>
    </source>
</reference>
<comment type="similarity">
    <text evidence="1">Belongs to the PROTOR family.</text>
</comment>
<comment type="caution">
    <text evidence="2">The sequence shown here is derived from an EMBL/GenBank/DDBJ whole genome shotgun (WGS) entry which is preliminary data.</text>
</comment>
<evidence type="ECO:0000256" key="1">
    <source>
        <dbReference type="ARBA" id="ARBA00010453"/>
    </source>
</evidence>
<dbReference type="Pfam" id="PF08539">
    <property type="entry name" value="HbrB"/>
    <property type="match status" value="1"/>
</dbReference>
<dbReference type="EMBL" id="JACVVK020000060">
    <property type="protein sequence ID" value="KAK7497243.1"/>
    <property type="molecule type" value="Genomic_DNA"/>
</dbReference>
<dbReference type="AlphaFoldDB" id="A0ABD0LCV4"/>
<accession>A0ABD0LCV4</accession>
<dbReference type="PANTHER" id="PTHR32428">
    <property type="entry name" value="TARGET OF RAPAMYCIN COMPLEX 2 SUBUNIT BIT61-RELATED"/>
    <property type="match status" value="1"/>
</dbReference>
<evidence type="ECO:0008006" key="4">
    <source>
        <dbReference type="Google" id="ProtNLM"/>
    </source>
</evidence>
<gene>
    <name evidence="2" type="ORF">BaRGS_00011537</name>
</gene>
<dbReference type="InterPro" id="IPR013745">
    <property type="entry name" value="Bit61/PRR5"/>
</dbReference>
<sequence length="310" mass="35566">MLKTDTGKLAPKISDWFRWLSHEVGRHVTTHHMPLPPSLVHMVEKWKHVQTAIVKLFQHKPLLENELGMLQENVRSLADAEAGSLIYDYYKDQLLKKGMVILREKIKNEQGAELMEMLGDTWDYFFTEILPTLQAIMYPLALQGFDIRSTTLLEFRNIVVLKVSLREALDAKKYEVPPNIRQMLLILQGLHDDVFLSENQFRCEKLVARVVVPYLGQRGLYEGSPEPVTRANFRPPLPKQVAKVPKLVVTEENTADSPDLPRSLKLDHMPLASPLGLRKLHEPSSSHGMHRLKPVLEHVYDVGRRHSLIS</sequence>
<dbReference type="PANTHER" id="PTHR32428:SF2">
    <property type="entry name" value="TARGET OF RAPAMYCIN COMPLEX 2 SUBUNIT BIT61-RELATED"/>
    <property type="match status" value="1"/>
</dbReference>
<proteinExistence type="inferred from homology"/>
<dbReference type="Proteomes" id="UP001519460">
    <property type="component" value="Unassembled WGS sequence"/>
</dbReference>
<evidence type="ECO:0000313" key="3">
    <source>
        <dbReference type="Proteomes" id="UP001519460"/>
    </source>
</evidence>
<evidence type="ECO:0000313" key="2">
    <source>
        <dbReference type="EMBL" id="KAK7497243.1"/>
    </source>
</evidence>
<protein>
    <recommendedName>
        <fullName evidence="4">Proline-rich protein 5-like</fullName>
    </recommendedName>
</protein>
<keyword evidence="3" id="KW-1185">Reference proteome</keyword>